<proteinExistence type="predicted"/>
<dbReference type="AlphaFoldDB" id="A0A7W0CQ15"/>
<protein>
    <recommendedName>
        <fullName evidence="5">Benzoylsuccinyl-CoA thiolase</fullName>
    </recommendedName>
</protein>
<name>A0A7W0CQ15_9ACTN</name>
<evidence type="ECO:0000259" key="1">
    <source>
        <dbReference type="Pfam" id="PF01796"/>
    </source>
</evidence>
<accession>A0A7W0CQ15</accession>
<dbReference type="SUPFAM" id="SSF50249">
    <property type="entry name" value="Nucleic acid-binding proteins"/>
    <property type="match status" value="1"/>
</dbReference>
<evidence type="ECO:0000259" key="2">
    <source>
        <dbReference type="Pfam" id="PF12172"/>
    </source>
</evidence>
<keyword evidence="4" id="KW-1185">Reference proteome</keyword>
<reference evidence="3 4" key="1">
    <citation type="submission" date="2020-07" db="EMBL/GenBank/DDBJ databases">
        <title>Genomic Encyclopedia of Type Strains, Phase IV (KMG-IV): sequencing the most valuable type-strain genomes for metagenomic binning, comparative biology and taxonomic classification.</title>
        <authorList>
            <person name="Goeker M."/>
        </authorList>
    </citation>
    <scope>NUCLEOTIDE SEQUENCE [LARGE SCALE GENOMIC DNA]</scope>
    <source>
        <strain evidence="3 4">DSM 45533</strain>
    </source>
</reference>
<dbReference type="EMBL" id="JACDUR010000007">
    <property type="protein sequence ID" value="MBA2895216.1"/>
    <property type="molecule type" value="Genomic_DNA"/>
</dbReference>
<dbReference type="RefSeq" id="WP_181613991.1">
    <property type="nucleotide sequence ID" value="NZ_BAABAM010000009.1"/>
</dbReference>
<evidence type="ECO:0008006" key="5">
    <source>
        <dbReference type="Google" id="ProtNLM"/>
    </source>
</evidence>
<sequence length="121" mass="13593">MWFTVEDGLTYLVGTQCTACRTVCFPPKTGFCPNPRCDGEQLNETRLSRSGRVWSYTNSCYPPPEPFEAAEPYVPITIAAVELDREKIVVLGRVKDLTVADLSVGMELELTSEDGVWLWTR</sequence>
<gene>
    <name evidence="3" type="ORF">HNR30_006602</name>
</gene>
<evidence type="ECO:0000313" key="3">
    <source>
        <dbReference type="EMBL" id="MBA2895216.1"/>
    </source>
</evidence>
<dbReference type="PANTHER" id="PTHR34075:SF5">
    <property type="entry name" value="BLR3430 PROTEIN"/>
    <property type="match status" value="1"/>
</dbReference>
<dbReference type="Proteomes" id="UP000530928">
    <property type="component" value="Unassembled WGS sequence"/>
</dbReference>
<dbReference type="InterPro" id="IPR052513">
    <property type="entry name" value="Thioester_dehydratase-like"/>
</dbReference>
<dbReference type="InterPro" id="IPR002878">
    <property type="entry name" value="ChsH2_C"/>
</dbReference>
<feature type="domain" description="ChsH2 C-terminal OB-fold" evidence="1">
    <location>
        <begin position="45"/>
        <end position="111"/>
    </location>
</feature>
<dbReference type="Pfam" id="PF12172">
    <property type="entry name" value="zf-ChsH2"/>
    <property type="match status" value="1"/>
</dbReference>
<comment type="caution">
    <text evidence="3">The sequence shown here is derived from an EMBL/GenBank/DDBJ whole genome shotgun (WGS) entry which is preliminary data.</text>
</comment>
<feature type="domain" description="ChsH2 rubredoxin-like zinc ribbon" evidence="2">
    <location>
        <begin position="11"/>
        <end position="42"/>
    </location>
</feature>
<organism evidence="3 4">
    <name type="scientific">Nonomuraea soli</name>
    <dbReference type="NCBI Taxonomy" id="1032476"/>
    <lineage>
        <taxon>Bacteria</taxon>
        <taxon>Bacillati</taxon>
        <taxon>Actinomycetota</taxon>
        <taxon>Actinomycetes</taxon>
        <taxon>Streptosporangiales</taxon>
        <taxon>Streptosporangiaceae</taxon>
        <taxon>Nonomuraea</taxon>
    </lineage>
</organism>
<dbReference type="InterPro" id="IPR012340">
    <property type="entry name" value="NA-bd_OB-fold"/>
</dbReference>
<dbReference type="PANTHER" id="PTHR34075">
    <property type="entry name" value="BLR3430 PROTEIN"/>
    <property type="match status" value="1"/>
</dbReference>
<dbReference type="InterPro" id="IPR022002">
    <property type="entry name" value="ChsH2_Znr"/>
</dbReference>
<evidence type="ECO:0000313" key="4">
    <source>
        <dbReference type="Proteomes" id="UP000530928"/>
    </source>
</evidence>
<dbReference type="Pfam" id="PF01796">
    <property type="entry name" value="OB_ChsH2_C"/>
    <property type="match status" value="1"/>
</dbReference>